<comment type="function">
    <text evidence="6">Binds and transfers iron-sulfur (Fe-S) clusters to target apoproteins. Can hydrolyze ATP.</text>
</comment>
<keyword evidence="3 6" id="KW-0067">ATP-binding</keyword>
<dbReference type="Pfam" id="PF10609">
    <property type="entry name" value="ParA"/>
    <property type="match status" value="1"/>
</dbReference>
<dbReference type="PROSITE" id="PS01215">
    <property type="entry name" value="MRP"/>
    <property type="match status" value="1"/>
</dbReference>
<dbReference type="Proteomes" id="UP000604066">
    <property type="component" value="Unassembled WGS sequence"/>
</dbReference>
<dbReference type="PANTHER" id="PTHR42961">
    <property type="entry name" value="IRON-SULFUR PROTEIN NUBPL"/>
    <property type="match status" value="1"/>
</dbReference>
<proteinExistence type="inferred from homology"/>
<comment type="caution">
    <text evidence="7">The sequence shown here is derived from an EMBL/GenBank/DDBJ whole genome shotgun (WGS) entry which is preliminary data.</text>
</comment>
<accession>A0ABX2RA80</accession>
<evidence type="ECO:0000313" key="8">
    <source>
        <dbReference type="Proteomes" id="UP000604066"/>
    </source>
</evidence>
<dbReference type="InterPro" id="IPR033756">
    <property type="entry name" value="YlxH/NBP35"/>
</dbReference>
<dbReference type="PANTHER" id="PTHR42961:SF2">
    <property type="entry name" value="IRON-SULFUR PROTEIN NUBPL"/>
    <property type="match status" value="1"/>
</dbReference>
<gene>
    <name evidence="7" type="ORF">HDG70_000491</name>
</gene>
<reference evidence="7 8" key="1">
    <citation type="submission" date="2020-07" db="EMBL/GenBank/DDBJ databases">
        <title>Genomic Encyclopedia of Type Strains, Phase III (KMG-III): the genomes of soil and plant-associated and newly described type strains.</title>
        <authorList>
            <person name="Whitman W."/>
        </authorList>
    </citation>
    <scope>NUCLEOTIDE SEQUENCE [LARGE SCALE GENOMIC DNA]</scope>
    <source>
        <strain evidence="7 8">DSM 11255</strain>
    </source>
</reference>
<dbReference type="Gene3D" id="3.40.50.300">
    <property type="entry name" value="P-loop containing nucleotide triphosphate hydrolases"/>
    <property type="match status" value="1"/>
</dbReference>
<evidence type="ECO:0000256" key="5">
    <source>
        <dbReference type="ARBA" id="ARBA00023014"/>
    </source>
</evidence>
<organism evidence="7 8">
    <name type="scientific">Carboxydothermus ferrireducens DSM 11255</name>
    <dbReference type="NCBI Taxonomy" id="1119529"/>
    <lineage>
        <taxon>Bacteria</taxon>
        <taxon>Bacillati</taxon>
        <taxon>Bacillota</taxon>
        <taxon>Clostridia</taxon>
        <taxon>Thermoanaerobacterales</taxon>
        <taxon>Thermoanaerobacteraceae</taxon>
        <taxon>Carboxydothermus</taxon>
    </lineage>
</organism>
<evidence type="ECO:0000256" key="2">
    <source>
        <dbReference type="ARBA" id="ARBA00022741"/>
    </source>
</evidence>
<comment type="subunit">
    <text evidence="6">Homodimer.</text>
</comment>
<dbReference type="HAMAP" id="MF_02040">
    <property type="entry name" value="Mrp_NBP35"/>
    <property type="match status" value="1"/>
</dbReference>
<keyword evidence="1 6" id="KW-0479">Metal-binding</keyword>
<keyword evidence="6" id="KW-0378">Hydrolase</keyword>
<protein>
    <recommendedName>
        <fullName evidence="6">Iron-sulfur cluster carrier protein</fullName>
    </recommendedName>
</protein>
<dbReference type="RefSeq" id="WP_051250343.1">
    <property type="nucleotide sequence ID" value="NZ_JACCBS010000001.1"/>
</dbReference>
<evidence type="ECO:0000256" key="1">
    <source>
        <dbReference type="ARBA" id="ARBA00022723"/>
    </source>
</evidence>
<comment type="similarity">
    <text evidence="6">Belongs to the Mrp/NBP35 ATP-binding proteins family.</text>
</comment>
<dbReference type="InterPro" id="IPR027417">
    <property type="entry name" value="P-loop_NTPase"/>
</dbReference>
<dbReference type="InterPro" id="IPR019591">
    <property type="entry name" value="Mrp/NBP35_ATP-bd"/>
</dbReference>
<dbReference type="CDD" id="cd02037">
    <property type="entry name" value="Mrp_NBP35"/>
    <property type="match status" value="1"/>
</dbReference>
<name>A0ABX2RA80_9THEO</name>
<evidence type="ECO:0000256" key="4">
    <source>
        <dbReference type="ARBA" id="ARBA00023004"/>
    </source>
</evidence>
<keyword evidence="5 6" id="KW-0411">Iron-sulfur</keyword>
<evidence type="ECO:0000313" key="7">
    <source>
        <dbReference type="EMBL" id="NYE56785.1"/>
    </source>
</evidence>
<dbReference type="EMBL" id="JACCBS010000001">
    <property type="protein sequence ID" value="NYE56785.1"/>
    <property type="molecule type" value="Genomic_DNA"/>
</dbReference>
<feature type="binding site" evidence="6">
    <location>
        <begin position="28"/>
        <end position="35"/>
    </location>
    <ligand>
        <name>ATP</name>
        <dbReference type="ChEBI" id="CHEBI:30616"/>
    </ligand>
</feature>
<dbReference type="InterPro" id="IPR000808">
    <property type="entry name" value="Mrp-like_CS"/>
</dbReference>
<dbReference type="InterPro" id="IPR044304">
    <property type="entry name" value="NUBPL-like"/>
</dbReference>
<dbReference type="SUPFAM" id="SSF52540">
    <property type="entry name" value="P-loop containing nucleoside triphosphate hydrolases"/>
    <property type="match status" value="1"/>
</dbReference>
<keyword evidence="8" id="KW-1185">Reference proteome</keyword>
<keyword evidence="2 6" id="KW-0547">Nucleotide-binding</keyword>
<sequence>MGEDLASIKPKIPKGENKVKNVLAIMSGKGGVGKSSVTSLLAVAFARKGFKVGILDGDITGPSIPKMFGLKPGQFDSDGEKIIPPETELGIKIMSINLLLKSEEEAVIWRGPLLSGAIKQFWEDVLWGELDYLLVDLPPGTGDVPLTVLQTLPLKGVVIVSSPQDLAVMVVKKAMKLAKNLDVPILGLIENMAYLKCPHCGELLYPFKKPQGEEVCRETGIRLLGTLPIVPEYAEYADRGLIEKLESPEFLEIVNKL</sequence>
<evidence type="ECO:0000256" key="6">
    <source>
        <dbReference type="HAMAP-Rule" id="MF_02040"/>
    </source>
</evidence>
<evidence type="ECO:0000256" key="3">
    <source>
        <dbReference type="ARBA" id="ARBA00022840"/>
    </source>
</evidence>
<keyword evidence="4 6" id="KW-0408">Iron</keyword>